<dbReference type="InterPro" id="IPR000719">
    <property type="entry name" value="Prot_kinase_dom"/>
</dbReference>
<reference evidence="2" key="1">
    <citation type="journal article" date="2019" name="Environ. Microbiol.">
        <title>Fungal ecological strategies reflected in gene transcription - a case study of two litter decomposers.</title>
        <authorList>
            <person name="Barbi F."/>
            <person name="Kohler A."/>
            <person name="Barry K."/>
            <person name="Baskaran P."/>
            <person name="Daum C."/>
            <person name="Fauchery L."/>
            <person name="Ihrmark K."/>
            <person name="Kuo A."/>
            <person name="LaButti K."/>
            <person name="Lipzen A."/>
            <person name="Morin E."/>
            <person name="Grigoriev I.V."/>
            <person name="Henrissat B."/>
            <person name="Lindahl B."/>
            <person name="Martin F."/>
        </authorList>
    </citation>
    <scope>NUCLEOTIDE SEQUENCE</scope>
    <source>
        <strain evidence="2">JB14</strain>
    </source>
</reference>
<evidence type="ECO:0000313" key="3">
    <source>
        <dbReference type="Proteomes" id="UP000799118"/>
    </source>
</evidence>
<dbReference type="Pfam" id="PF00069">
    <property type="entry name" value="Pkinase"/>
    <property type="match status" value="1"/>
</dbReference>
<name>A0A6A4IMG8_9AGAR</name>
<dbReference type="SUPFAM" id="SSF56112">
    <property type="entry name" value="Protein kinase-like (PK-like)"/>
    <property type="match status" value="1"/>
</dbReference>
<feature type="domain" description="Protein kinase" evidence="1">
    <location>
        <begin position="1"/>
        <end position="268"/>
    </location>
</feature>
<dbReference type="PROSITE" id="PS50011">
    <property type="entry name" value="PROTEIN_KINASE_DOM"/>
    <property type="match status" value="1"/>
</dbReference>
<dbReference type="GO" id="GO:0005524">
    <property type="term" value="F:ATP binding"/>
    <property type="evidence" value="ECO:0007669"/>
    <property type="project" value="InterPro"/>
</dbReference>
<dbReference type="GO" id="GO:0004672">
    <property type="term" value="F:protein kinase activity"/>
    <property type="evidence" value="ECO:0007669"/>
    <property type="project" value="InterPro"/>
</dbReference>
<dbReference type="Gene3D" id="1.10.510.10">
    <property type="entry name" value="Transferase(Phosphotransferase) domain 1"/>
    <property type="match status" value="1"/>
</dbReference>
<evidence type="ECO:0000259" key="1">
    <source>
        <dbReference type="PROSITE" id="PS50011"/>
    </source>
</evidence>
<dbReference type="AlphaFoldDB" id="A0A6A4IMG8"/>
<dbReference type="EMBL" id="ML769383">
    <property type="protein sequence ID" value="KAE9411619.1"/>
    <property type="molecule type" value="Genomic_DNA"/>
</dbReference>
<dbReference type="InterPro" id="IPR011009">
    <property type="entry name" value="Kinase-like_dom_sf"/>
</dbReference>
<organism evidence="2 3">
    <name type="scientific">Gymnopus androsaceus JB14</name>
    <dbReference type="NCBI Taxonomy" id="1447944"/>
    <lineage>
        <taxon>Eukaryota</taxon>
        <taxon>Fungi</taxon>
        <taxon>Dikarya</taxon>
        <taxon>Basidiomycota</taxon>
        <taxon>Agaricomycotina</taxon>
        <taxon>Agaricomycetes</taxon>
        <taxon>Agaricomycetidae</taxon>
        <taxon>Agaricales</taxon>
        <taxon>Marasmiineae</taxon>
        <taxon>Omphalotaceae</taxon>
        <taxon>Gymnopus</taxon>
    </lineage>
</organism>
<dbReference type="SMART" id="SM00220">
    <property type="entry name" value="S_TKc"/>
    <property type="match status" value="1"/>
</dbReference>
<protein>
    <recommendedName>
        <fullName evidence="1">Protein kinase domain-containing protein</fullName>
    </recommendedName>
</protein>
<evidence type="ECO:0000313" key="2">
    <source>
        <dbReference type="EMBL" id="KAE9411619.1"/>
    </source>
</evidence>
<dbReference type="OrthoDB" id="1668230at2759"/>
<proteinExistence type="predicted"/>
<accession>A0A6A4IMG8</accession>
<dbReference type="Proteomes" id="UP000799118">
    <property type="component" value="Unassembled WGS sequence"/>
</dbReference>
<gene>
    <name evidence="2" type="ORF">BT96DRAFT_912143</name>
</gene>
<sequence length="405" mass="45858">MTSTSGHSYVSNLFAPFGSWLADRVAPPNDEPRYLAYGSAGHTFAFSQEKYVGKIFHDLNSLARELKVMERADDCVVDVIGRLYATDNQKVRGIVMPCETVIDPPSLSKDERKRLVLELRDLALRFHRKGLVHGDIKPANLLRCSPGSQLRFCDFETSSLLGDGFVTPLYSTAYSTTRRVQEDVPSARTLADDYHALGMSMWEIYVGTNDFWVEDVYADLEEDATKVGWRPDLSRVDDPDVARLIGQYLDMGSTLTDVTDNNDEDVFTRCVCVEKTYALRDFRADPPHLATTKHMCLMCKKASRDLCPYLHRDPSIHKTDPSMSLCTICEEKVRVFSTGDEAPETWHYDRIYRIATKANPIAAVSNERKQTIRCKGWVHDLGGPERMQFHCQAPDIQGWVRVSPT</sequence>
<keyword evidence="3" id="KW-1185">Reference proteome</keyword>